<dbReference type="EMBL" id="FOKU01000017">
    <property type="protein sequence ID" value="SFC64733.1"/>
    <property type="molecule type" value="Genomic_DNA"/>
</dbReference>
<keyword evidence="1" id="KW-0732">Signal</keyword>
<name>A0A1M7CS97_9FLAO</name>
<evidence type="ECO:0000256" key="1">
    <source>
        <dbReference type="SAM" id="SignalP"/>
    </source>
</evidence>
<dbReference type="OrthoDB" id="1160165at2"/>
<dbReference type="Proteomes" id="UP000184031">
    <property type="component" value="Unassembled WGS sequence"/>
</dbReference>
<dbReference type="STRING" id="1055723.SAMN05216293_4107"/>
<organism evidence="3 4">
    <name type="scientific">Flagellimonas taeanensis</name>
    <dbReference type="NCBI Taxonomy" id="1005926"/>
    <lineage>
        <taxon>Bacteria</taxon>
        <taxon>Pseudomonadati</taxon>
        <taxon>Bacteroidota</taxon>
        <taxon>Flavobacteriia</taxon>
        <taxon>Flavobacteriales</taxon>
        <taxon>Flavobacteriaceae</taxon>
        <taxon>Flagellimonas</taxon>
    </lineage>
</organism>
<proteinExistence type="predicted"/>
<keyword evidence="5" id="KW-1185">Reference proteome</keyword>
<dbReference type="AlphaFoldDB" id="A0A1M7CS97"/>
<evidence type="ECO:0000313" key="3">
    <source>
        <dbReference type="EMBL" id="SHL70112.1"/>
    </source>
</evidence>
<evidence type="ECO:0000313" key="2">
    <source>
        <dbReference type="EMBL" id="SFC64733.1"/>
    </source>
</evidence>
<evidence type="ECO:0000313" key="4">
    <source>
        <dbReference type="Proteomes" id="UP000184031"/>
    </source>
</evidence>
<dbReference type="EMBL" id="FRAT01000015">
    <property type="protein sequence ID" value="SHL70112.1"/>
    <property type="molecule type" value="Genomic_DNA"/>
</dbReference>
<comment type="caution">
    <text evidence="3">The sequence shown here is derived from an EMBL/GenBank/DDBJ whole genome shotgun (WGS) entry which is preliminary data.</text>
</comment>
<feature type="chain" id="PRO_5009924712" evidence="1">
    <location>
        <begin position="19"/>
        <end position="227"/>
    </location>
</feature>
<evidence type="ECO:0000313" key="5">
    <source>
        <dbReference type="Proteomes" id="UP000198940"/>
    </source>
</evidence>
<dbReference type="RefSeq" id="WP_072883057.1">
    <property type="nucleotide sequence ID" value="NZ_FOKU01000017.1"/>
</dbReference>
<accession>A0A1M7CS97</accession>
<protein>
    <submittedName>
        <fullName evidence="3">Uncharacterized protein</fullName>
    </submittedName>
</protein>
<feature type="signal peptide" evidence="1">
    <location>
        <begin position="1"/>
        <end position="18"/>
    </location>
</feature>
<reference evidence="3 4" key="1">
    <citation type="submission" date="2016-11" db="EMBL/GenBank/DDBJ databases">
        <authorList>
            <person name="Varghese N."/>
            <person name="Submissions S."/>
        </authorList>
    </citation>
    <scope>NUCLEOTIDE SEQUENCE [LARGE SCALE GENOMIC DNA]</scope>
    <source>
        <strain evidence="3 4">CGMCC 1.12174</strain>
        <strain evidence="2 5">DSM 26351</strain>
    </source>
</reference>
<sequence length="227" mass="26343">MKNKLCVLALTTVSIGFAQVNFTNPDEASVVSFQTKEIDISSMKTEGSPYFQEKFKRGTVYMDGQKKIIGNLRYNAFNSEIELQRGDSEYTAILKRNNISVKIADETYELIPYHDDIYGNLRTGYFVAMNQGKVSLLHKPEKKLRRGRTAATNYDRTVPPRYIDVSSYYIRKGDEPATKIYLRKKYFYEILGKEKIQDYVKKNNLRLNNVEDVITLLNHYNQNMVSK</sequence>
<gene>
    <name evidence="2" type="ORF">SAMN04487891_1178</name>
    <name evidence="3" type="ORF">SAMN05216293_4107</name>
</gene>
<dbReference type="Proteomes" id="UP000198940">
    <property type="component" value="Unassembled WGS sequence"/>
</dbReference>